<keyword evidence="4 10" id="KW-0812">Transmembrane</keyword>
<evidence type="ECO:0000256" key="10">
    <source>
        <dbReference type="SAM" id="Phobius"/>
    </source>
</evidence>
<keyword evidence="5 11" id="KW-0732">Signal</keyword>
<protein>
    <recommendedName>
        <fullName evidence="3">ER membrane protein complex subunit 1</fullName>
    </recommendedName>
</protein>
<keyword evidence="9" id="KW-0325">Glycoprotein</keyword>
<keyword evidence="7 10" id="KW-1133">Transmembrane helix</keyword>
<dbReference type="InterPro" id="IPR011678">
    <property type="entry name" value="EMC1_C"/>
</dbReference>
<dbReference type="GO" id="GO:0072546">
    <property type="term" value="C:EMC complex"/>
    <property type="evidence" value="ECO:0007669"/>
    <property type="project" value="InterPro"/>
</dbReference>
<evidence type="ECO:0000256" key="11">
    <source>
        <dbReference type="SAM" id="SignalP"/>
    </source>
</evidence>
<feature type="transmembrane region" description="Helical" evidence="10">
    <location>
        <begin position="93"/>
        <end position="112"/>
    </location>
</feature>
<gene>
    <name evidence="13" type="ORF">DBRI00130_LOCUS1586</name>
</gene>
<evidence type="ECO:0000259" key="12">
    <source>
        <dbReference type="Pfam" id="PF07774"/>
    </source>
</evidence>
<evidence type="ECO:0000256" key="3">
    <source>
        <dbReference type="ARBA" id="ARBA00020824"/>
    </source>
</evidence>
<accession>A0A7S4QGC1</accession>
<evidence type="ECO:0000256" key="5">
    <source>
        <dbReference type="ARBA" id="ARBA00022729"/>
    </source>
</evidence>
<comment type="similarity">
    <text evidence="2">Belongs to the EMC1 family.</text>
</comment>
<evidence type="ECO:0000313" key="13">
    <source>
        <dbReference type="EMBL" id="CAE4581072.1"/>
    </source>
</evidence>
<keyword evidence="8 10" id="KW-0472">Membrane</keyword>
<sequence length="126" mass="14161">MIFFSLLSLIHLKYCLFLSYSDFLIILDRYSPILPIVSLRTPSYTQTVESVRSIASTAAYVESQSLILAYGGPDIFFTRLAPSKGFDLLPDDFNRSLLALVVIGLLIVMNTVKKMGNKKMVKMGWT</sequence>
<dbReference type="EMBL" id="HBNS01001980">
    <property type="protein sequence ID" value="CAE4581072.1"/>
    <property type="molecule type" value="Transcribed_RNA"/>
</dbReference>
<dbReference type="AlphaFoldDB" id="A0A7S4QGC1"/>
<comment type="subcellular location">
    <subcellularLocation>
        <location evidence="1">Endoplasmic reticulum membrane</location>
        <topology evidence="1">Single-pass type I membrane protein</topology>
    </subcellularLocation>
</comment>
<evidence type="ECO:0000256" key="6">
    <source>
        <dbReference type="ARBA" id="ARBA00022824"/>
    </source>
</evidence>
<name>A0A7S4QGC1_9STRA</name>
<evidence type="ECO:0000256" key="7">
    <source>
        <dbReference type="ARBA" id="ARBA00022989"/>
    </source>
</evidence>
<feature type="chain" id="PRO_5030542791" description="ER membrane protein complex subunit 1" evidence="11">
    <location>
        <begin position="16"/>
        <end position="126"/>
    </location>
</feature>
<evidence type="ECO:0000256" key="1">
    <source>
        <dbReference type="ARBA" id="ARBA00004115"/>
    </source>
</evidence>
<feature type="signal peptide" evidence="11">
    <location>
        <begin position="1"/>
        <end position="15"/>
    </location>
</feature>
<feature type="domain" description="ER membrane protein complex subunit 1 C-terminal" evidence="12">
    <location>
        <begin position="29"/>
        <end position="125"/>
    </location>
</feature>
<evidence type="ECO:0000256" key="8">
    <source>
        <dbReference type="ARBA" id="ARBA00023136"/>
    </source>
</evidence>
<reference evidence="13" key="1">
    <citation type="submission" date="2021-01" db="EMBL/GenBank/DDBJ databases">
        <authorList>
            <person name="Corre E."/>
            <person name="Pelletier E."/>
            <person name="Niang G."/>
            <person name="Scheremetjew M."/>
            <person name="Finn R."/>
            <person name="Kale V."/>
            <person name="Holt S."/>
            <person name="Cochrane G."/>
            <person name="Meng A."/>
            <person name="Brown T."/>
            <person name="Cohen L."/>
        </authorList>
    </citation>
    <scope>NUCLEOTIDE SEQUENCE</scope>
    <source>
        <strain evidence="13">GSO104</strain>
    </source>
</reference>
<keyword evidence="6" id="KW-0256">Endoplasmic reticulum</keyword>
<dbReference type="InterPro" id="IPR026895">
    <property type="entry name" value="EMC1"/>
</dbReference>
<dbReference type="Pfam" id="PF07774">
    <property type="entry name" value="EMC1_C"/>
    <property type="match status" value="1"/>
</dbReference>
<proteinExistence type="inferred from homology"/>
<evidence type="ECO:0000256" key="2">
    <source>
        <dbReference type="ARBA" id="ARBA00007904"/>
    </source>
</evidence>
<dbReference type="PANTHER" id="PTHR21573">
    <property type="entry name" value="ER MEMBRANE PROTEIN COMPLEX SUBUNIT 1"/>
    <property type="match status" value="1"/>
</dbReference>
<evidence type="ECO:0000256" key="4">
    <source>
        <dbReference type="ARBA" id="ARBA00022692"/>
    </source>
</evidence>
<organism evidence="13">
    <name type="scientific">Ditylum brightwellii</name>
    <dbReference type="NCBI Taxonomy" id="49249"/>
    <lineage>
        <taxon>Eukaryota</taxon>
        <taxon>Sar</taxon>
        <taxon>Stramenopiles</taxon>
        <taxon>Ochrophyta</taxon>
        <taxon>Bacillariophyta</taxon>
        <taxon>Mediophyceae</taxon>
        <taxon>Lithodesmiophycidae</taxon>
        <taxon>Lithodesmiales</taxon>
        <taxon>Lithodesmiaceae</taxon>
        <taxon>Ditylum</taxon>
    </lineage>
</organism>
<dbReference type="PANTHER" id="PTHR21573:SF0">
    <property type="entry name" value="ER MEMBRANE PROTEIN COMPLEX SUBUNIT 1"/>
    <property type="match status" value="1"/>
</dbReference>
<evidence type="ECO:0000256" key="9">
    <source>
        <dbReference type="ARBA" id="ARBA00023180"/>
    </source>
</evidence>
<dbReference type="GO" id="GO:0034975">
    <property type="term" value="P:protein folding in endoplasmic reticulum"/>
    <property type="evidence" value="ECO:0007669"/>
    <property type="project" value="TreeGrafter"/>
</dbReference>